<dbReference type="GO" id="GO:0016757">
    <property type="term" value="F:glycosyltransferase activity"/>
    <property type="evidence" value="ECO:0007669"/>
    <property type="project" value="TreeGrafter"/>
</dbReference>
<dbReference type="Proteomes" id="UP000563524">
    <property type="component" value="Unassembled WGS sequence"/>
</dbReference>
<dbReference type="Pfam" id="PF13692">
    <property type="entry name" value="Glyco_trans_1_4"/>
    <property type="match status" value="1"/>
</dbReference>
<dbReference type="RefSeq" id="WP_246408701.1">
    <property type="nucleotide sequence ID" value="NZ_JACHOB010000004.1"/>
</dbReference>
<feature type="domain" description="Glycosyltransferase subfamily 4-like N-terminal" evidence="2">
    <location>
        <begin position="60"/>
        <end position="211"/>
    </location>
</feature>
<dbReference type="InterPro" id="IPR028098">
    <property type="entry name" value="Glyco_trans_4-like_N"/>
</dbReference>
<feature type="region of interest" description="Disordered" evidence="1">
    <location>
        <begin position="1"/>
        <end position="22"/>
    </location>
</feature>
<dbReference type="PANTHER" id="PTHR45947:SF3">
    <property type="entry name" value="SULFOQUINOVOSYL TRANSFERASE SQD2"/>
    <property type="match status" value="1"/>
</dbReference>
<accession>A0A840I6B3</accession>
<dbReference type="Pfam" id="PF13439">
    <property type="entry name" value="Glyco_transf_4"/>
    <property type="match status" value="1"/>
</dbReference>
<gene>
    <name evidence="3" type="ORF">GGQ59_002215</name>
</gene>
<dbReference type="CDD" id="cd03814">
    <property type="entry name" value="GT4-like"/>
    <property type="match status" value="1"/>
</dbReference>
<name>A0A840I6B3_9PROT</name>
<protein>
    <submittedName>
        <fullName evidence="3">Glycosyltransferase involved in cell wall biosynthesis</fullName>
    </submittedName>
</protein>
<dbReference type="SUPFAM" id="SSF53756">
    <property type="entry name" value="UDP-Glycosyltransferase/glycogen phosphorylase"/>
    <property type="match status" value="1"/>
</dbReference>
<dbReference type="InterPro" id="IPR050194">
    <property type="entry name" value="Glycosyltransferase_grp1"/>
</dbReference>
<dbReference type="AlphaFoldDB" id="A0A840I6B3"/>
<dbReference type="PANTHER" id="PTHR45947">
    <property type="entry name" value="SULFOQUINOVOSYL TRANSFERASE SQD2"/>
    <property type="match status" value="1"/>
</dbReference>
<sequence>MTNDSIAEKPDPRPRPGRDRLKKIGGRVRHPWRASQKFPMPNPQSGLKIVIVTDAWKPQINGVVTTLDTLGRILERFGNEVLYITPEKFRSVPMPGYTEIRLSLFPNRRVAGMINNFKPDAIHIATEGPLGRAARRFCRRRKYPYTTSFHTRFPEYTYERIRFPIEWGYALLRDFHKHGEAMMVSTPALMEELTAKGFEHMRLWERGVDTDAFRPIPSDVYDALPRPIFTYVGRLAVEKTIEDFLDLDLPGTKVLVGTGPQAEELRERYGKRKDVVFDGPQFGDELAKRYTASDVFVFPSRTDTFGLVNVEALACGTPVAAFPVRGPLEIMEHAPKGAGCLDHDLRKACLTALEEADSAVCRQHALQFSWDKSVRQFISNLEIPGFDEAFWLRSAKMVEDPFLP</sequence>
<evidence type="ECO:0000259" key="2">
    <source>
        <dbReference type="Pfam" id="PF13439"/>
    </source>
</evidence>
<comment type="caution">
    <text evidence="3">The sequence shown here is derived from an EMBL/GenBank/DDBJ whole genome shotgun (WGS) entry which is preliminary data.</text>
</comment>
<keyword evidence="3" id="KW-0808">Transferase</keyword>
<organism evidence="3 4">
    <name type="scientific">Parvularcula dongshanensis</name>
    <dbReference type="NCBI Taxonomy" id="1173995"/>
    <lineage>
        <taxon>Bacteria</taxon>
        <taxon>Pseudomonadati</taxon>
        <taxon>Pseudomonadota</taxon>
        <taxon>Alphaproteobacteria</taxon>
        <taxon>Parvularculales</taxon>
        <taxon>Parvularculaceae</taxon>
        <taxon>Parvularcula</taxon>
    </lineage>
</organism>
<evidence type="ECO:0000313" key="4">
    <source>
        <dbReference type="Proteomes" id="UP000563524"/>
    </source>
</evidence>
<reference evidence="3 4" key="1">
    <citation type="submission" date="2020-08" db="EMBL/GenBank/DDBJ databases">
        <title>Genomic Encyclopedia of Type Strains, Phase IV (KMG-IV): sequencing the most valuable type-strain genomes for metagenomic binning, comparative biology and taxonomic classification.</title>
        <authorList>
            <person name="Goeker M."/>
        </authorList>
    </citation>
    <scope>NUCLEOTIDE SEQUENCE [LARGE SCALE GENOMIC DNA]</scope>
    <source>
        <strain evidence="3 4">DSM 102850</strain>
    </source>
</reference>
<evidence type="ECO:0000256" key="1">
    <source>
        <dbReference type="SAM" id="MobiDB-lite"/>
    </source>
</evidence>
<evidence type="ECO:0000313" key="3">
    <source>
        <dbReference type="EMBL" id="MBB4659678.1"/>
    </source>
</evidence>
<dbReference type="Gene3D" id="3.40.50.2000">
    <property type="entry name" value="Glycogen Phosphorylase B"/>
    <property type="match status" value="2"/>
</dbReference>
<keyword evidence="4" id="KW-1185">Reference proteome</keyword>
<feature type="compositionally biased region" description="Basic and acidic residues" evidence="1">
    <location>
        <begin position="1"/>
        <end position="19"/>
    </location>
</feature>
<proteinExistence type="predicted"/>
<dbReference type="EMBL" id="JACHOB010000004">
    <property type="protein sequence ID" value="MBB4659678.1"/>
    <property type="molecule type" value="Genomic_DNA"/>
</dbReference>